<feature type="transmembrane region" description="Helical" evidence="14">
    <location>
        <begin position="280"/>
        <end position="305"/>
    </location>
</feature>
<comment type="similarity">
    <text evidence="3 13">Belongs to the fatty acid desaturase type 1 family.</text>
</comment>
<accession>A0ABD1YU70</accession>
<evidence type="ECO:0000313" key="17">
    <source>
        <dbReference type="Proteomes" id="UP001605036"/>
    </source>
</evidence>
<keyword evidence="7 14" id="KW-1133">Transmembrane helix</keyword>
<evidence type="ECO:0000313" key="16">
    <source>
        <dbReference type="EMBL" id="KAL2634324.1"/>
    </source>
</evidence>
<dbReference type="Proteomes" id="UP001605036">
    <property type="component" value="Unassembled WGS sequence"/>
</dbReference>
<dbReference type="InterPro" id="IPR005804">
    <property type="entry name" value="FA_desaturase_dom"/>
</dbReference>
<name>A0ABD1YU70_9MARC</name>
<evidence type="ECO:0000256" key="8">
    <source>
        <dbReference type="ARBA" id="ARBA00023002"/>
    </source>
</evidence>
<reference evidence="16 17" key="1">
    <citation type="submission" date="2024-09" db="EMBL/GenBank/DDBJ databases">
        <title>Chromosome-scale assembly of Riccia fluitans.</title>
        <authorList>
            <person name="Paukszto L."/>
            <person name="Sawicki J."/>
            <person name="Karawczyk K."/>
            <person name="Piernik-Szablinska J."/>
            <person name="Szczecinska M."/>
            <person name="Mazdziarz M."/>
        </authorList>
    </citation>
    <scope>NUCLEOTIDE SEQUENCE [LARGE SCALE GENOMIC DNA]</scope>
    <source>
        <strain evidence="16">Rf_01</strain>
        <tissue evidence="16">Aerial parts of the thallus</tissue>
    </source>
</reference>
<comment type="pathway">
    <text evidence="2">Lipid metabolism.</text>
</comment>
<evidence type="ECO:0000259" key="15">
    <source>
        <dbReference type="Pfam" id="PF00487"/>
    </source>
</evidence>
<comment type="domain">
    <text evidence="13">The histidine box domains are involved in binding the catalytic metal ions.</text>
</comment>
<feature type="transmembrane region" description="Helical" evidence="14">
    <location>
        <begin position="157"/>
        <end position="177"/>
    </location>
</feature>
<dbReference type="CDD" id="cd03505">
    <property type="entry name" value="Delta9-FADS-like"/>
    <property type="match status" value="1"/>
</dbReference>
<organism evidence="16 17">
    <name type="scientific">Riccia fluitans</name>
    <dbReference type="NCBI Taxonomy" id="41844"/>
    <lineage>
        <taxon>Eukaryota</taxon>
        <taxon>Viridiplantae</taxon>
        <taxon>Streptophyta</taxon>
        <taxon>Embryophyta</taxon>
        <taxon>Marchantiophyta</taxon>
        <taxon>Marchantiopsida</taxon>
        <taxon>Marchantiidae</taxon>
        <taxon>Marchantiales</taxon>
        <taxon>Ricciaceae</taxon>
        <taxon>Riccia</taxon>
    </lineage>
</organism>
<dbReference type="PRINTS" id="PR00075">
    <property type="entry name" value="FACDDSATRASE"/>
</dbReference>
<gene>
    <name evidence="16" type="ORF">R1flu_005803</name>
</gene>
<keyword evidence="5 13" id="KW-0812">Transmembrane</keyword>
<feature type="transmembrane region" description="Helical" evidence="14">
    <location>
        <begin position="133"/>
        <end position="151"/>
    </location>
</feature>
<evidence type="ECO:0000256" key="3">
    <source>
        <dbReference type="ARBA" id="ARBA00009295"/>
    </source>
</evidence>
<dbReference type="GO" id="GO:0006633">
    <property type="term" value="P:fatty acid biosynthetic process"/>
    <property type="evidence" value="ECO:0007669"/>
    <property type="project" value="UniProtKB-KW"/>
</dbReference>
<keyword evidence="4 13" id="KW-0444">Lipid biosynthesis</keyword>
<keyword evidence="17" id="KW-1185">Reference proteome</keyword>
<sequence>MAAVPRSAAICSGVQAPSLCSVSARHGLCSSSSVTMIQCKIGLPDLKLRKTKQRQGLSAERKVSLVGTPLVCKQEKQHQEGHWKVQGLGPVCLLDETPKKLVEAKPHQIWMSEVVAKRKRPYFLNRKWTAKDITYTSFMLLMHGLCLAAPFTFSWSAFGLFVGLYIITGMFGITFSYHRHLSHKSFKLPKWLEYTFAYCGVQAIQGDPIEWVSAHRYHHQHCDTPKDPHTPYEGFWHSHMGWLLDDESTVARVGACANVADMEKDSFYQWIRKTYPIHPVLMAVALYAWGGLPFVVWGMAVRAVWVYHITWFVNSASHVWGTQKWNTGDLSRNNWWVALLAFGEGWHNNHHAFEYSARHGLEWWQLDPTWYMVKFLETVGLATKVKLPSEDHKRRLSFVAAVPTSKA</sequence>
<keyword evidence="8 13" id="KW-0560">Oxidoreductase</keyword>
<dbReference type="GO" id="GO:0016491">
    <property type="term" value="F:oxidoreductase activity"/>
    <property type="evidence" value="ECO:0007669"/>
    <property type="project" value="UniProtKB-KW"/>
</dbReference>
<dbReference type="Pfam" id="PF00487">
    <property type="entry name" value="FA_desaturase"/>
    <property type="match status" value="1"/>
</dbReference>
<comment type="cofactor">
    <cofactor evidence="13">
        <name>Fe(2+)</name>
        <dbReference type="ChEBI" id="CHEBI:29033"/>
    </cofactor>
</comment>
<keyword evidence="11 14" id="KW-0472">Membrane</keyword>
<evidence type="ECO:0000256" key="9">
    <source>
        <dbReference type="ARBA" id="ARBA00023004"/>
    </source>
</evidence>
<evidence type="ECO:0000256" key="11">
    <source>
        <dbReference type="ARBA" id="ARBA00023136"/>
    </source>
</evidence>
<dbReference type="PANTHER" id="PTHR11351">
    <property type="entry name" value="ACYL-COA DESATURASE"/>
    <property type="match status" value="1"/>
</dbReference>
<comment type="caution">
    <text evidence="16">The sequence shown here is derived from an EMBL/GenBank/DDBJ whole genome shotgun (WGS) entry which is preliminary data.</text>
</comment>
<dbReference type="GO" id="GO:0016020">
    <property type="term" value="C:membrane"/>
    <property type="evidence" value="ECO:0007669"/>
    <property type="project" value="UniProtKB-SubCell"/>
</dbReference>
<comment type="subcellular location">
    <subcellularLocation>
        <location evidence="1">Membrane</location>
        <topology evidence="1">Multi-pass membrane protein</topology>
    </subcellularLocation>
</comment>
<evidence type="ECO:0000256" key="14">
    <source>
        <dbReference type="SAM" id="Phobius"/>
    </source>
</evidence>
<evidence type="ECO:0000256" key="6">
    <source>
        <dbReference type="ARBA" id="ARBA00022832"/>
    </source>
</evidence>
<evidence type="ECO:0000256" key="5">
    <source>
        <dbReference type="ARBA" id="ARBA00022692"/>
    </source>
</evidence>
<dbReference type="PANTHER" id="PTHR11351:SF31">
    <property type="entry name" value="DESATURASE 1, ISOFORM A-RELATED"/>
    <property type="match status" value="1"/>
</dbReference>
<dbReference type="AlphaFoldDB" id="A0ABD1YU70"/>
<evidence type="ECO:0000256" key="1">
    <source>
        <dbReference type="ARBA" id="ARBA00004141"/>
    </source>
</evidence>
<keyword evidence="9" id="KW-0408">Iron</keyword>
<keyword evidence="10" id="KW-0443">Lipid metabolism</keyword>
<evidence type="ECO:0000256" key="4">
    <source>
        <dbReference type="ARBA" id="ARBA00022516"/>
    </source>
</evidence>
<protein>
    <recommendedName>
        <fullName evidence="15">Fatty acid desaturase domain-containing protein</fullName>
    </recommendedName>
</protein>
<keyword evidence="6" id="KW-0276">Fatty acid metabolism</keyword>
<evidence type="ECO:0000256" key="2">
    <source>
        <dbReference type="ARBA" id="ARBA00005189"/>
    </source>
</evidence>
<evidence type="ECO:0000256" key="12">
    <source>
        <dbReference type="ARBA" id="ARBA00023160"/>
    </source>
</evidence>
<evidence type="ECO:0000256" key="7">
    <source>
        <dbReference type="ARBA" id="ARBA00022989"/>
    </source>
</evidence>
<dbReference type="EMBL" id="JBHFFA010000003">
    <property type="protein sequence ID" value="KAL2634324.1"/>
    <property type="molecule type" value="Genomic_DNA"/>
</dbReference>
<dbReference type="InterPro" id="IPR015876">
    <property type="entry name" value="Acyl-CoA_DS"/>
</dbReference>
<evidence type="ECO:0000256" key="13">
    <source>
        <dbReference type="RuleBase" id="RU000581"/>
    </source>
</evidence>
<evidence type="ECO:0000256" key="10">
    <source>
        <dbReference type="ARBA" id="ARBA00023098"/>
    </source>
</evidence>
<keyword evidence="12 13" id="KW-0275">Fatty acid biosynthesis</keyword>
<feature type="domain" description="Fatty acid desaturase" evidence="15">
    <location>
        <begin position="161"/>
        <end position="373"/>
    </location>
</feature>
<proteinExistence type="inferred from homology"/>